<evidence type="ECO:0000259" key="4">
    <source>
        <dbReference type="PROSITE" id="PS51352"/>
    </source>
</evidence>
<dbReference type="InterPro" id="IPR036249">
    <property type="entry name" value="Thioredoxin-like_sf"/>
</dbReference>
<dbReference type="Gene3D" id="3.40.30.10">
    <property type="entry name" value="Glutaredoxin"/>
    <property type="match status" value="1"/>
</dbReference>
<dbReference type="AlphaFoldDB" id="A0A2M6WYP2"/>
<dbReference type="Pfam" id="PF13462">
    <property type="entry name" value="Thioredoxin_4"/>
    <property type="match status" value="1"/>
</dbReference>
<evidence type="ECO:0000313" key="6">
    <source>
        <dbReference type="Proteomes" id="UP000230731"/>
    </source>
</evidence>
<keyword evidence="3" id="KW-0812">Transmembrane</keyword>
<comment type="similarity">
    <text evidence="1">Belongs to the thioredoxin family. DsbA subfamily.</text>
</comment>
<name>A0A2M6WYP2_9BACT</name>
<feature type="region of interest" description="Disordered" evidence="2">
    <location>
        <begin position="1"/>
        <end position="25"/>
    </location>
</feature>
<dbReference type="InterPro" id="IPR012336">
    <property type="entry name" value="Thioredoxin-like_fold"/>
</dbReference>
<organism evidence="5 6">
    <name type="scientific">Candidatus Andersenbacteria bacterium CG10_big_fil_rev_8_21_14_0_10_54_11</name>
    <dbReference type="NCBI Taxonomy" id="1974485"/>
    <lineage>
        <taxon>Bacteria</taxon>
        <taxon>Candidatus Anderseniibacteriota</taxon>
    </lineage>
</organism>
<dbReference type="Proteomes" id="UP000230731">
    <property type="component" value="Unassembled WGS sequence"/>
</dbReference>
<dbReference type="PROSITE" id="PS51352">
    <property type="entry name" value="THIOREDOXIN_2"/>
    <property type="match status" value="1"/>
</dbReference>
<evidence type="ECO:0000256" key="3">
    <source>
        <dbReference type="SAM" id="Phobius"/>
    </source>
</evidence>
<comment type="caution">
    <text evidence="5">The sequence shown here is derived from an EMBL/GenBank/DDBJ whole genome shotgun (WGS) entry which is preliminary data.</text>
</comment>
<evidence type="ECO:0000256" key="2">
    <source>
        <dbReference type="SAM" id="MobiDB-lite"/>
    </source>
</evidence>
<keyword evidence="3" id="KW-1133">Transmembrane helix</keyword>
<accession>A0A2M6WYP2</accession>
<evidence type="ECO:0000256" key="1">
    <source>
        <dbReference type="ARBA" id="ARBA00005791"/>
    </source>
</evidence>
<evidence type="ECO:0000313" key="5">
    <source>
        <dbReference type="EMBL" id="PIT97912.1"/>
    </source>
</evidence>
<dbReference type="EMBL" id="PEZP01000040">
    <property type="protein sequence ID" value="PIT97912.1"/>
    <property type="molecule type" value="Genomic_DNA"/>
</dbReference>
<reference evidence="6" key="1">
    <citation type="submission" date="2017-09" db="EMBL/GenBank/DDBJ databases">
        <title>Depth-based differentiation of microbial function through sediment-hosted aquifers and enrichment of novel symbionts in the deep terrestrial subsurface.</title>
        <authorList>
            <person name="Probst A.J."/>
            <person name="Ladd B."/>
            <person name="Jarett J.K."/>
            <person name="Geller-Mcgrath D.E."/>
            <person name="Sieber C.M.K."/>
            <person name="Emerson J.B."/>
            <person name="Anantharaman K."/>
            <person name="Thomas B.C."/>
            <person name="Malmstrom R."/>
            <person name="Stieglmeier M."/>
            <person name="Klingl A."/>
            <person name="Woyke T."/>
            <person name="Ryan C.M."/>
            <person name="Banfield J.F."/>
        </authorList>
    </citation>
    <scope>NUCLEOTIDE SEQUENCE [LARGE SCALE GENOMIC DNA]</scope>
</reference>
<dbReference type="SUPFAM" id="SSF52833">
    <property type="entry name" value="Thioredoxin-like"/>
    <property type="match status" value="1"/>
</dbReference>
<gene>
    <name evidence="5" type="ORF">COT71_03600</name>
</gene>
<proteinExistence type="inferred from homology"/>
<keyword evidence="3" id="KW-0472">Membrane</keyword>
<feature type="domain" description="Thioredoxin" evidence="4">
    <location>
        <begin position="59"/>
        <end position="251"/>
    </location>
</feature>
<dbReference type="InterPro" id="IPR013766">
    <property type="entry name" value="Thioredoxin_domain"/>
</dbReference>
<dbReference type="PANTHER" id="PTHR13887:SF55">
    <property type="entry name" value="SLR0313 PROTEIN"/>
    <property type="match status" value="1"/>
</dbReference>
<feature type="transmembrane region" description="Helical" evidence="3">
    <location>
        <begin position="43"/>
        <end position="61"/>
    </location>
</feature>
<sequence>MEYEAKSGADLSKAERKQMRRAEKLAQREAAARRKARRRQLRWLAAAGVLVLIIAVAARLASQPGSAVSQPDDAPVLAVLEDDWVRGEAAAAATLIEYGDFQCPACGAYYPILNQLEEEFDGQLRVVYRHFPLEQAHQHAREAALAAEAAGRQGKFWEMHDVLFERQTTWAVKPAVRETFADYAAELGLNREQFVADLDSPAAVERVQAQQKSGVRLRVNSTPTFFLNGERLEYVRTYDDFRQRILDVLAQPAV</sequence>
<dbReference type="PANTHER" id="PTHR13887">
    <property type="entry name" value="GLUTATHIONE S-TRANSFERASE KAPPA"/>
    <property type="match status" value="1"/>
</dbReference>
<protein>
    <submittedName>
        <fullName evidence="5">Disulfide bond formation protein DsbA</fullName>
    </submittedName>
</protein>